<evidence type="ECO:0000256" key="2">
    <source>
        <dbReference type="ARBA" id="ARBA00023015"/>
    </source>
</evidence>
<keyword evidence="4" id="KW-0804">Transcription</keyword>
<dbReference type="Gene3D" id="1.10.10.10">
    <property type="entry name" value="Winged helix-like DNA-binding domain superfamily/Winged helix DNA-binding domain"/>
    <property type="match status" value="1"/>
</dbReference>
<dbReference type="GO" id="GO:0003677">
    <property type="term" value="F:DNA binding"/>
    <property type="evidence" value="ECO:0007669"/>
    <property type="project" value="UniProtKB-UniRule"/>
</dbReference>
<feature type="domain" description="OmpR/PhoB-type" evidence="8">
    <location>
        <begin position="1"/>
        <end position="102"/>
    </location>
</feature>
<dbReference type="EMBL" id="BONF01000040">
    <property type="protein sequence ID" value="GIF84719.1"/>
    <property type="molecule type" value="Genomic_DNA"/>
</dbReference>
<dbReference type="InterPro" id="IPR001867">
    <property type="entry name" value="OmpR/PhoB-type_DNA-bd"/>
</dbReference>
<evidence type="ECO:0000256" key="4">
    <source>
        <dbReference type="ARBA" id="ARBA00023163"/>
    </source>
</evidence>
<dbReference type="InterPro" id="IPR005158">
    <property type="entry name" value="BTAD"/>
</dbReference>
<dbReference type="SMART" id="SM01043">
    <property type="entry name" value="BTAD"/>
    <property type="match status" value="1"/>
</dbReference>
<keyword evidence="7" id="KW-0472">Membrane</keyword>
<evidence type="ECO:0000256" key="5">
    <source>
        <dbReference type="PROSITE-ProRule" id="PRU01091"/>
    </source>
</evidence>
<feature type="DNA-binding region" description="OmpR/PhoB-type" evidence="5">
    <location>
        <begin position="1"/>
        <end position="102"/>
    </location>
</feature>
<dbReference type="InterPro" id="IPR011990">
    <property type="entry name" value="TPR-like_helical_dom_sf"/>
</dbReference>
<accession>A0A8J3JLJ8</accession>
<reference evidence="9 10" key="1">
    <citation type="submission" date="2021-01" db="EMBL/GenBank/DDBJ databases">
        <title>Whole genome shotgun sequence of Catellatospora bangladeshensis NBRC 107357.</title>
        <authorList>
            <person name="Komaki H."/>
            <person name="Tamura T."/>
        </authorList>
    </citation>
    <scope>NUCLEOTIDE SEQUENCE [LARGE SCALE GENOMIC DNA]</scope>
    <source>
        <strain evidence="9 10">NBRC 107357</strain>
    </source>
</reference>
<name>A0A8J3JLJ8_9ACTN</name>
<evidence type="ECO:0000259" key="8">
    <source>
        <dbReference type="PROSITE" id="PS51755"/>
    </source>
</evidence>
<dbReference type="InterPro" id="IPR010994">
    <property type="entry name" value="RuvA_2-like"/>
</dbReference>
<dbReference type="SMART" id="SM00862">
    <property type="entry name" value="Trans_reg_C"/>
    <property type="match status" value="1"/>
</dbReference>
<keyword evidence="10" id="KW-1185">Reference proteome</keyword>
<dbReference type="CDD" id="cd00383">
    <property type="entry name" value="trans_reg_C"/>
    <property type="match status" value="1"/>
</dbReference>
<comment type="similarity">
    <text evidence="1">Belongs to the AfsR/DnrI/RedD regulatory family.</text>
</comment>
<dbReference type="SUPFAM" id="SSF48452">
    <property type="entry name" value="TPR-like"/>
    <property type="match status" value="1"/>
</dbReference>
<dbReference type="Pfam" id="PF00486">
    <property type="entry name" value="Trans_reg_C"/>
    <property type="match status" value="1"/>
</dbReference>
<evidence type="ECO:0000256" key="1">
    <source>
        <dbReference type="ARBA" id="ARBA00005820"/>
    </source>
</evidence>
<dbReference type="PANTHER" id="PTHR35807">
    <property type="entry name" value="TRANSCRIPTIONAL REGULATOR REDD-RELATED"/>
    <property type="match status" value="1"/>
</dbReference>
<dbReference type="PROSITE" id="PS51755">
    <property type="entry name" value="OMPR_PHOB"/>
    <property type="match status" value="1"/>
</dbReference>
<comment type="caution">
    <text evidence="9">The sequence shown here is derived from an EMBL/GenBank/DDBJ whole genome shotgun (WGS) entry which is preliminary data.</text>
</comment>
<dbReference type="Pfam" id="PF03704">
    <property type="entry name" value="BTAD"/>
    <property type="match status" value="1"/>
</dbReference>
<keyword evidence="7" id="KW-0812">Transmembrane</keyword>
<dbReference type="InterPro" id="IPR016032">
    <property type="entry name" value="Sig_transdc_resp-reg_C-effctor"/>
</dbReference>
<dbReference type="PANTHER" id="PTHR35807:SF1">
    <property type="entry name" value="TRANSCRIPTIONAL REGULATOR REDD"/>
    <property type="match status" value="1"/>
</dbReference>
<keyword evidence="3 5" id="KW-0238">DNA-binding</keyword>
<sequence length="544" mass="58427">MTDRPLRFELLGPLRAWHGGRELDLGPGKQRAVLAMLVLNANRPVSPAAIIDAVWQQEPPENGPNVVQKYVAGLRRALDPEHSPRTPGQLITLTPAGYVLTVPEGSLDTERFAREVARAHGLRTERRLLEAASVLREAAGGWRAEPLAGLTGPVFEAARERLVEGRAAALEAMVELELELGRHVDAAPRLVELVAEFPLREGLRYLLILALYRCGRQAEALAAYRDARALLAEEFGVEPGERLQQLHRAILQGDPALQAPPPPVPSQSSPAPMHQPVATAVATVLAGPYPVPAPHAPLPGGAGVPPGWAPYPVVPGWPGYPAPPPPPPVSPEDTARTQRIILAAVGGAVPLLSCGFASFATMGFFAAYRRSWWVAVSAVGYLALNVFAWTIMTNGETEEVTLRDNLAMMSILVTWVGGIAQGLFLGLDKPSRTPSAAVVRAIELRVRREQARHLLARHPDIAKRLHIGRPDLAPAFDDGGLVDVNSAPAEVLAAVPGISAEQARHIVAHRAEHGPLLTVDHLAHHRLLPAQVVDDHRDVLVALA</sequence>
<dbReference type="InterPro" id="IPR036388">
    <property type="entry name" value="WH-like_DNA-bd_sf"/>
</dbReference>
<feature type="transmembrane region" description="Helical" evidence="7">
    <location>
        <begin position="406"/>
        <end position="427"/>
    </location>
</feature>
<dbReference type="RefSeq" id="WP_203753424.1">
    <property type="nucleotide sequence ID" value="NZ_BONF01000040.1"/>
</dbReference>
<protein>
    <recommendedName>
        <fullName evidence="8">OmpR/PhoB-type domain-containing protein</fullName>
    </recommendedName>
</protein>
<evidence type="ECO:0000256" key="6">
    <source>
        <dbReference type="SAM" id="MobiDB-lite"/>
    </source>
</evidence>
<keyword evidence="7" id="KW-1133">Transmembrane helix</keyword>
<dbReference type="Pfam" id="PF12836">
    <property type="entry name" value="HHH_3"/>
    <property type="match status" value="1"/>
</dbReference>
<dbReference type="Gene3D" id="1.25.40.10">
    <property type="entry name" value="Tetratricopeptide repeat domain"/>
    <property type="match status" value="1"/>
</dbReference>
<dbReference type="Proteomes" id="UP000601223">
    <property type="component" value="Unassembled WGS sequence"/>
</dbReference>
<dbReference type="SUPFAM" id="SSF46894">
    <property type="entry name" value="C-terminal effector domain of the bipartite response regulators"/>
    <property type="match status" value="1"/>
</dbReference>
<dbReference type="GO" id="GO:0006355">
    <property type="term" value="P:regulation of DNA-templated transcription"/>
    <property type="evidence" value="ECO:0007669"/>
    <property type="project" value="InterPro"/>
</dbReference>
<organism evidence="9 10">
    <name type="scientific">Catellatospora bangladeshensis</name>
    <dbReference type="NCBI Taxonomy" id="310355"/>
    <lineage>
        <taxon>Bacteria</taxon>
        <taxon>Bacillati</taxon>
        <taxon>Actinomycetota</taxon>
        <taxon>Actinomycetes</taxon>
        <taxon>Micromonosporales</taxon>
        <taxon>Micromonosporaceae</taxon>
        <taxon>Catellatospora</taxon>
    </lineage>
</organism>
<proteinExistence type="inferred from homology"/>
<dbReference type="InterPro" id="IPR051677">
    <property type="entry name" value="AfsR-DnrI-RedD_regulator"/>
</dbReference>
<feature type="transmembrane region" description="Helical" evidence="7">
    <location>
        <begin position="372"/>
        <end position="391"/>
    </location>
</feature>
<dbReference type="SUPFAM" id="SSF47781">
    <property type="entry name" value="RuvA domain 2-like"/>
    <property type="match status" value="1"/>
</dbReference>
<evidence type="ECO:0000313" key="9">
    <source>
        <dbReference type="EMBL" id="GIF84719.1"/>
    </source>
</evidence>
<dbReference type="Gene3D" id="1.10.150.280">
    <property type="entry name" value="AF1531-like domain"/>
    <property type="match status" value="1"/>
</dbReference>
<gene>
    <name evidence="9" type="ORF">Cba03nite_60680</name>
</gene>
<feature type="transmembrane region" description="Helical" evidence="7">
    <location>
        <begin position="340"/>
        <end position="365"/>
    </location>
</feature>
<evidence type="ECO:0000313" key="10">
    <source>
        <dbReference type="Proteomes" id="UP000601223"/>
    </source>
</evidence>
<dbReference type="GO" id="GO:0000160">
    <property type="term" value="P:phosphorelay signal transduction system"/>
    <property type="evidence" value="ECO:0007669"/>
    <property type="project" value="InterPro"/>
</dbReference>
<feature type="region of interest" description="Disordered" evidence="6">
    <location>
        <begin position="254"/>
        <end position="273"/>
    </location>
</feature>
<evidence type="ECO:0000256" key="3">
    <source>
        <dbReference type="ARBA" id="ARBA00023125"/>
    </source>
</evidence>
<keyword evidence="2" id="KW-0805">Transcription regulation</keyword>
<dbReference type="AlphaFoldDB" id="A0A8J3JLJ8"/>
<evidence type="ECO:0000256" key="7">
    <source>
        <dbReference type="SAM" id="Phobius"/>
    </source>
</evidence>
<dbReference type="CDD" id="cd15831">
    <property type="entry name" value="BTAD"/>
    <property type="match status" value="1"/>
</dbReference>